<dbReference type="AlphaFoldDB" id="A0A9P1EKK6"/>
<reference evidence="1" key="1">
    <citation type="submission" date="2022-07" db="EMBL/GenBank/DDBJ databases">
        <authorList>
            <person name="Macas J."/>
            <person name="Novak P."/>
            <person name="Neumann P."/>
        </authorList>
    </citation>
    <scope>NUCLEOTIDE SEQUENCE</scope>
</reference>
<proteinExistence type="predicted"/>
<gene>
    <name evidence="1" type="ORF">CEURO_LOCUS19817</name>
</gene>
<dbReference type="Proteomes" id="UP001152484">
    <property type="component" value="Unassembled WGS sequence"/>
</dbReference>
<protein>
    <submittedName>
        <fullName evidence="1">Uncharacterized protein</fullName>
    </submittedName>
</protein>
<dbReference type="EMBL" id="CAMAPE010000060">
    <property type="protein sequence ID" value="CAH9112958.1"/>
    <property type="molecule type" value="Genomic_DNA"/>
</dbReference>
<sequence>MFALPPSPECPALSALRMSQPKPLLNGLLECWPPKLPPAMTMMSKKTVMISASDSLLNLYPELPPVPQAATSNDDDEQEDRATWISAAEGVPLDTCKGGKFLQQIIGGLGQNWSKGVVALLKLVNRIQFLHESVISAHYSGPNKS</sequence>
<name>A0A9P1EKK6_CUSEU</name>
<accession>A0A9P1EKK6</accession>
<evidence type="ECO:0000313" key="2">
    <source>
        <dbReference type="Proteomes" id="UP001152484"/>
    </source>
</evidence>
<organism evidence="1 2">
    <name type="scientific">Cuscuta europaea</name>
    <name type="common">European dodder</name>
    <dbReference type="NCBI Taxonomy" id="41803"/>
    <lineage>
        <taxon>Eukaryota</taxon>
        <taxon>Viridiplantae</taxon>
        <taxon>Streptophyta</taxon>
        <taxon>Embryophyta</taxon>
        <taxon>Tracheophyta</taxon>
        <taxon>Spermatophyta</taxon>
        <taxon>Magnoliopsida</taxon>
        <taxon>eudicotyledons</taxon>
        <taxon>Gunneridae</taxon>
        <taxon>Pentapetalae</taxon>
        <taxon>asterids</taxon>
        <taxon>lamiids</taxon>
        <taxon>Solanales</taxon>
        <taxon>Convolvulaceae</taxon>
        <taxon>Cuscuteae</taxon>
        <taxon>Cuscuta</taxon>
        <taxon>Cuscuta subgen. Cuscuta</taxon>
    </lineage>
</organism>
<keyword evidence="2" id="KW-1185">Reference proteome</keyword>
<evidence type="ECO:0000313" key="1">
    <source>
        <dbReference type="EMBL" id="CAH9112958.1"/>
    </source>
</evidence>
<comment type="caution">
    <text evidence="1">The sequence shown here is derived from an EMBL/GenBank/DDBJ whole genome shotgun (WGS) entry which is preliminary data.</text>
</comment>